<evidence type="ECO:0000313" key="3">
    <source>
        <dbReference type="Proteomes" id="UP000032180"/>
    </source>
</evidence>
<dbReference type="Gramene" id="LPERR12G06650.1">
    <property type="protein sequence ID" value="LPERR12G06650.1"/>
    <property type="gene ID" value="LPERR12G06650"/>
</dbReference>
<reference evidence="3" key="2">
    <citation type="submission" date="2013-12" db="EMBL/GenBank/DDBJ databases">
        <authorList>
            <person name="Yu Y."/>
            <person name="Lee S."/>
            <person name="de Baynast K."/>
            <person name="Wissotski M."/>
            <person name="Liu L."/>
            <person name="Talag J."/>
            <person name="Goicoechea J."/>
            <person name="Angelova A."/>
            <person name="Jetty R."/>
            <person name="Kudrna D."/>
            <person name="Golser W."/>
            <person name="Rivera L."/>
            <person name="Zhang J."/>
            <person name="Wing R."/>
        </authorList>
    </citation>
    <scope>NUCLEOTIDE SEQUENCE</scope>
</reference>
<dbReference type="STRING" id="77586.A0A0D9XY83"/>
<organism evidence="2 3">
    <name type="scientific">Leersia perrieri</name>
    <dbReference type="NCBI Taxonomy" id="77586"/>
    <lineage>
        <taxon>Eukaryota</taxon>
        <taxon>Viridiplantae</taxon>
        <taxon>Streptophyta</taxon>
        <taxon>Embryophyta</taxon>
        <taxon>Tracheophyta</taxon>
        <taxon>Spermatophyta</taxon>
        <taxon>Magnoliopsida</taxon>
        <taxon>Liliopsida</taxon>
        <taxon>Poales</taxon>
        <taxon>Poaceae</taxon>
        <taxon>BOP clade</taxon>
        <taxon>Oryzoideae</taxon>
        <taxon>Oryzeae</taxon>
        <taxon>Oryzinae</taxon>
        <taxon>Leersia</taxon>
    </lineage>
</organism>
<keyword evidence="3" id="KW-1185">Reference proteome</keyword>
<protein>
    <submittedName>
        <fullName evidence="2">Uncharacterized protein</fullName>
    </submittedName>
</protein>
<evidence type="ECO:0000256" key="1">
    <source>
        <dbReference type="SAM" id="MobiDB-lite"/>
    </source>
</evidence>
<reference evidence="2 3" key="1">
    <citation type="submission" date="2012-08" db="EMBL/GenBank/DDBJ databases">
        <title>Oryza genome evolution.</title>
        <authorList>
            <person name="Wing R.A."/>
        </authorList>
    </citation>
    <scope>NUCLEOTIDE SEQUENCE</scope>
</reference>
<dbReference type="Proteomes" id="UP000032180">
    <property type="component" value="Chromosome 12"/>
</dbReference>
<reference evidence="2" key="3">
    <citation type="submission" date="2015-04" db="UniProtKB">
        <authorList>
            <consortium name="EnsemblPlants"/>
        </authorList>
    </citation>
    <scope>IDENTIFICATION</scope>
</reference>
<feature type="region of interest" description="Disordered" evidence="1">
    <location>
        <begin position="1"/>
        <end position="26"/>
    </location>
</feature>
<evidence type="ECO:0000313" key="2">
    <source>
        <dbReference type="EnsemblPlants" id="LPERR12G06650.1"/>
    </source>
</evidence>
<sequence>MASEERFKVGKRSSVRSSEAAVMAEEEPAEADLAVKMMMMEAKRRDNWERAEREKNIRQGIDLATTLDLERIKKKFVITDPRILSNPIGVFVTEQRPDTPKFFVHGSMDYTEQSRMVAEADTSCRLCSGVYSRLVEYRQYIMRGCCGGRLPSGGGGAGCSGGAAGGCGNNLPGGGSGAGCSGRGGGGVGCGGHGGNGAVGCGGSHLPEGCETGCRSRLPVGDGGAGCDDRLPSGGGGGGDCGGGSWGACRGGQFSGDGGRRTGCLEGEQVGGEQLLQAAPGIEELLRGGPNPVLFRIPNLKILGPPLELIQAMAGHSASEIKVHQK</sequence>
<dbReference type="HOGENOM" id="CLU_853542_0_0_1"/>
<dbReference type="AlphaFoldDB" id="A0A0D9XY83"/>
<dbReference type="EnsemblPlants" id="LPERR12G06650.1">
    <property type="protein sequence ID" value="LPERR12G06650.1"/>
    <property type="gene ID" value="LPERR12G06650"/>
</dbReference>
<accession>A0A0D9XY83</accession>
<proteinExistence type="predicted"/>
<name>A0A0D9XY83_9ORYZ</name>